<dbReference type="SMART" id="SM00875">
    <property type="entry name" value="BACK"/>
    <property type="match status" value="1"/>
</dbReference>
<dbReference type="EMBL" id="BGPR01161551">
    <property type="protein sequence ID" value="GBL97762.1"/>
    <property type="molecule type" value="Genomic_DNA"/>
</dbReference>
<evidence type="ECO:0000256" key="2">
    <source>
        <dbReference type="ARBA" id="ARBA00022737"/>
    </source>
</evidence>
<dbReference type="InterPro" id="IPR011333">
    <property type="entry name" value="SKP1/BTB/POZ_sf"/>
</dbReference>
<accession>A0A4Y2BZP7</accession>
<organism evidence="6 9">
    <name type="scientific">Araneus ventricosus</name>
    <name type="common">Orbweaver spider</name>
    <name type="synonym">Epeira ventricosa</name>
    <dbReference type="NCBI Taxonomy" id="182803"/>
    <lineage>
        <taxon>Eukaryota</taxon>
        <taxon>Metazoa</taxon>
        <taxon>Ecdysozoa</taxon>
        <taxon>Arthropoda</taxon>
        <taxon>Chelicerata</taxon>
        <taxon>Arachnida</taxon>
        <taxon>Araneae</taxon>
        <taxon>Araneomorphae</taxon>
        <taxon>Entelegynae</taxon>
        <taxon>Araneoidea</taxon>
        <taxon>Araneidae</taxon>
        <taxon>Araneus</taxon>
    </lineage>
</organism>
<keyword evidence="1" id="KW-0880">Kelch repeat</keyword>
<dbReference type="PROSITE" id="PS50097">
    <property type="entry name" value="BTB"/>
    <property type="match status" value="1"/>
</dbReference>
<evidence type="ECO:0000313" key="9">
    <source>
        <dbReference type="Proteomes" id="UP000499080"/>
    </source>
</evidence>
<sequence length="242" mass="28326">MFRLPLNFIFVFFASKDNFSALLKFKKRKRIHRNLLASQCPFFKALFWGDFADGTEVLLKGIDSEILDSILVYLYTGTVHLNEENVTDIFIAADYLLIDPLMQECRSFLLTLMTPTNCFSLFMAAWSIERLGILNDCYRFIVINFEEVVSHSKEIGSLPFEALKRILRNQSLNISEERTVWNTIVDWVEFDLPKRLQLVPELLKYISMEDTDEALMKDIILHSTVQESNFRRELLFGEFQHS</sequence>
<evidence type="ECO:0000313" key="5">
    <source>
        <dbReference type="EMBL" id="GBL97673.1"/>
    </source>
</evidence>
<feature type="non-terminal residue" evidence="6">
    <location>
        <position position="242"/>
    </location>
</feature>
<reference evidence="6 9" key="1">
    <citation type="journal article" date="2019" name="Sci. Rep.">
        <title>Orb-weaving spider Araneus ventricosus genome elucidates the spidroin gene catalogue.</title>
        <authorList>
            <person name="Kono N."/>
            <person name="Nakamura H."/>
            <person name="Ohtoshi R."/>
            <person name="Moran D.A.P."/>
            <person name="Shinohara A."/>
            <person name="Yoshida Y."/>
            <person name="Fujiwara M."/>
            <person name="Mori M."/>
            <person name="Tomita M."/>
            <person name="Arakawa K."/>
        </authorList>
    </citation>
    <scope>NUCLEOTIDE SEQUENCE [LARGE SCALE GENOMIC DNA]</scope>
</reference>
<evidence type="ECO:0000259" key="4">
    <source>
        <dbReference type="PROSITE" id="PS50097"/>
    </source>
</evidence>
<dbReference type="SMART" id="SM00225">
    <property type="entry name" value="BTB"/>
    <property type="match status" value="1"/>
</dbReference>
<dbReference type="Pfam" id="PF07707">
    <property type="entry name" value="BACK"/>
    <property type="match status" value="1"/>
</dbReference>
<evidence type="ECO:0000256" key="3">
    <source>
        <dbReference type="ARBA" id="ARBA00023203"/>
    </source>
</evidence>
<keyword evidence="2" id="KW-0677">Repeat</keyword>
<dbReference type="Gene3D" id="1.25.40.420">
    <property type="match status" value="1"/>
</dbReference>
<dbReference type="PANTHER" id="PTHR24412">
    <property type="entry name" value="KELCH PROTEIN"/>
    <property type="match status" value="1"/>
</dbReference>
<name>A0A4Y2BZP7_ARAVE</name>
<dbReference type="InterPro" id="IPR011705">
    <property type="entry name" value="BACK"/>
</dbReference>
<evidence type="ECO:0000313" key="6">
    <source>
        <dbReference type="EMBL" id="GBL97711.1"/>
    </source>
</evidence>
<dbReference type="EMBL" id="BGPR01161526">
    <property type="protein sequence ID" value="GBL97673.1"/>
    <property type="molecule type" value="Genomic_DNA"/>
</dbReference>
<evidence type="ECO:0000313" key="7">
    <source>
        <dbReference type="EMBL" id="GBL97762.1"/>
    </source>
</evidence>
<dbReference type="SUPFAM" id="SSF54695">
    <property type="entry name" value="POZ domain"/>
    <property type="match status" value="1"/>
</dbReference>
<dbReference type="AlphaFoldDB" id="A0A4Y2BZP7"/>
<dbReference type="PANTHER" id="PTHR24412:SF489">
    <property type="entry name" value="RING FINGER DOMAIN AND KELCH REPEAT-CONTAINING PROTEIN DDB_G0271372"/>
    <property type="match status" value="1"/>
</dbReference>
<dbReference type="EMBL" id="BGPR01161558">
    <property type="protein sequence ID" value="GBL97781.1"/>
    <property type="molecule type" value="Genomic_DNA"/>
</dbReference>
<dbReference type="Gene3D" id="3.30.710.10">
    <property type="entry name" value="Potassium Channel Kv1.1, Chain A"/>
    <property type="match status" value="1"/>
</dbReference>
<evidence type="ECO:0000256" key="1">
    <source>
        <dbReference type="ARBA" id="ARBA00022441"/>
    </source>
</evidence>
<dbReference type="OrthoDB" id="6413564at2759"/>
<evidence type="ECO:0000313" key="8">
    <source>
        <dbReference type="EMBL" id="GBL97781.1"/>
    </source>
</evidence>
<protein>
    <submittedName>
        <fullName evidence="6">Kelch-like protein 40a</fullName>
    </submittedName>
</protein>
<dbReference type="EMBL" id="BGPR01161541">
    <property type="protein sequence ID" value="GBL97711.1"/>
    <property type="molecule type" value="Genomic_DNA"/>
</dbReference>
<dbReference type="Pfam" id="PF00651">
    <property type="entry name" value="BTB"/>
    <property type="match status" value="1"/>
</dbReference>
<proteinExistence type="predicted"/>
<dbReference type="Proteomes" id="UP000499080">
    <property type="component" value="Unassembled WGS sequence"/>
</dbReference>
<keyword evidence="9" id="KW-1185">Reference proteome</keyword>
<comment type="caution">
    <text evidence="6">The sequence shown here is derived from an EMBL/GenBank/DDBJ whole genome shotgun (WGS) entry which is preliminary data.</text>
</comment>
<gene>
    <name evidence="6" type="primary">klhl40a_2</name>
    <name evidence="5" type="synonym">klhl40a_0</name>
    <name evidence="8" type="synonym">klhl40a_1</name>
    <name evidence="7" type="synonym">klhl40a_4</name>
    <name evidence="7" type="ORF">AVEN_132337_1</name>
    <name evidence="8" type="ORF">AVEN_183593_1</name>
    <name evidence="5" type="ORF">AVEN_18616_1</name>
    <name evidence="6" type="ORF">AVEN_63989_1</name>
</gene>
<feature type="domain" description="BTB" evidence="4">
    <location>
        <begin position="17"/>
        <end position="83"/>
    </location>
</feature>
<dbReference type="InterPro" id="IPR000210">
    <property type="entry name" value="BTB/POZ_dom"/>
</dbReference>
<keyword evidence="3" id="KW-0009">Actin-binding</keyword>